<reference evidence="1 2" key="1">
    <citation type="submission" date="2017-09" db="EMBL/GenBank/DDBJ databases">
        <authorList>
            <person name="Ehlers B."/>
            <person name="Leendertz F.H."/>
        </authorList>
    </citation>
    <scope>NUCLEOTIDE SEQUENCE [LARGE SCALE GENOMIC DNA]</scope>
    <source>
        <strain evidence="1 2">DSM 45537</strain>
    </source>
</reference>
<sequence>MNDTAFADTPVSRCTYYRRTCGLPAGIEPEAGRIVVTAGFVGGVTMPATLGRRVRDEMLFQGGALGPVVDHVRSRRWTFLCRPDVEEDADLRLRLLRLDVSVVARGGEIVLPSPTDTGFRRWVNPPRDTFRPSGARIVALALACAGVSRCRPPRRTSR</sequence>
<protein>
    <recommendedName>
        <fullName evidence="3">DNA-directed RNA polymerase subunit beta</fullName>
    </recommendedName>
</protein>
<accession>A0A285LWG1</accession>
<proteinExistence type="predicted"/>
<dbReference type="AlphaFoldDB" id="A0A285LWG1"/>
<evidence type="ECO:0000313" key="1">
    <source>
        <dbReference type="EMBL" id="SNY89248.1"/>
    </source>
</evidence>
<evidence type="ECO:0008006" key="3">
    <source>
        <dbReference type="Google" id="ProtNLM"/>
    </source>
</evidence>
<dbReference type="EMBL" id="OBEG01000008">
    <property type="protein sequence ID" value="SNY89248.1"/>
    <property type="molecule type" value="Genomic_DNA"/>
</dbReference>
<organism evidence="1 2">
    <name type="scientific">Nocardia amikacinitolerans</name>
    <dbReference type="NCBI Taxonomy" id="756689"/>
    <lineage>
        <taxon>Bacteria</taxon>
        <taxon>Bacillati</taxon>
        <taxon>Actinomycetota</taxon>
        <taxon>Actinomycetes</taxon>
        <taxon>Mycobacteriales</taxon>
        <taxon>Nocardiaceae</taxon>
        <taxon>Nocardia</taxon>
    </lineage>
</organism>
<keyword evidence="2" id="KW-1185">Reference proteome</keyword>
<dbReference type="RefSeq" id="WP_067779996.1">
    <property type="nucleotide sequence ID" value="NZ_JAMTCX010000002.1"/>
</dbReference>
<name>A0A285LWG1_9NOCA</name>
<dbReference type="Proteomes" id="UP000219565">
    <property type="component" value="Unassembled WGS sequence"/>
</dbReference>
<evidence type="ECO:0000313" key="2">
    <source>
        <dbReference type="Proteomes" id="UP000219565"/>
    </source>
</evidence>
<gene>
    <name evidence="1" type="ORF">SAMN04244553_6255</name>
</gene>
<dbReference type="OrthoDB" id="4546644at2"/>